<evidence type="ECO:0000256" key="1">
    <source>
        <dbReference type="SAM" id="MobiDB-lite"/>
    </source>
</evidence>
<evidence type="ECO:0000313" key="3">
    <source>
        <dbReference type="Proteomes" id="UP000190813"/>
    </source>
</evidence>
<evidence type="ECO:0000313" key="2">
    <source>
        <dbReference type="EMBL" id="OPC69017.1"/>
    </source>
</evidence>
<keyword evidence="3" id="KW-1185">Reference proteome</keyword>
<feature type="region of interest" description="Disordered" evidence="1">
    <location>
        <begin position="33"/>
        <end position="60"/>
    </location>
</feature>
<dbReference type="AlphaFoldDB" id="A0A1T3MWN2"/>
<proteinExistence type="predicted"/>
<sequence>MKEKGHKEKRGKNYIPPRLEITMVEMENGISASSALVSPSSPPATDWAGQDDQTETIIWD</sequence>
<name>A0A1T3MWN2_9FLAO</name>
<dbReference type="EMBL" id="MAHX01000004">
    <property type="protein sequence ID" value="OPC69017.1"/>
    <property type="molecule type" value="Genomic_DNA"/>
</dbReference>
<dbReference type="Proteomes" id="UP000190813">
    <property type="component" value="Unassembled WGS sequence"/>
</dbReference>
<gene>
    <name evidence="2" type="ORF">BAZ10_00300</name>
</gene>
<protein>
    <submittedName>
        <fullName evidence="2">Uncharacterized protein</fullName>
    </submittedName>
</protein>
<organism evidence="2 3">
    <name type="scientific">Elizabethkingia occulta</name>
    <dbReference type="NCBI Taxonomy" id="1867263"/>
    <lineage>
        <taxon>Bacteria</taxon>
        <taxon>Pseudomonadati</taxon>
        <taxon>Bacteroidota</taxon>
        <taxon>Flavobacteriia</taxon>
        <taxon>Flavobacteriales</taxon>
        <taxon>Weeksellaceae</taxon>
        <taxon>Elizabethkingia</taxon>
    </lineage>
</organism>
<accession>A0A1T3MWN2</accession>
<reference evidence="2 3" key="1">
    <citation type="submission" date="2016-06" db="EMBL/GenBank/DDBJ databases">
        <title>Revisiting the taxonomy of the Elizabethkingia Genus based on Whole-Genome Sequencing, Optical Mapping, and MALDI-TOF.</title>
        <authorList>
            <person name="Nicholson A.C."/>
        </authorList>
    </citation>
    <scope>NUCLEOTIDE SEQUENCE [LARGE SCALE GENOMIC DNA]</scope>
    <source>
        <strain evidence="2 3">G4070</strain>
    </source>
</reference>
<comment type="caution">
    <text evidence="2">The sequence shown here is derived from an EMBL/GenBank/DDBJ whole genome shotgun (WGS) entry which is preliminary data.</text>
</comment>
<dbReference type="RefSeq" id="WP_078770631.1">
    <property type="nucleotide sequence ID" value="NZ_CBCSBR010000066.1"/>
</dbReference>